<dbReference type="Proteomes" id="UP000614334">
    <property type="component" value="Unassembled WGS sequence"/>
</dbReference>
<accession>A0A8H7I716</accession>
<dbReference type="AlphaFoldDB" id="A0A8H7I716"/>
<reference evidence="1" key="1">
    <citation type="submission" date="2020-09" db="EMBL/GenBank/DDBJ databases">
        <title>Comparative genome analyses of four rice-infecting Rhizoctonia solani isolates reveal extensive enrichment of homogalacturonan modification genes.</title>
        <authorList>
            <person name="Lee D.-Y."/>
            <person name="Jeon J."/>
            <person name="Kim K.-T."/>
            <person name="Cheong K."/>
            <person name="Song H."/>
            <person name="Choi G."/>
            <person name="Ko J."/>
            <person name="Opiyo S.O."/>
            <person name="Zuo S."/>
            <person name="Madhav S."/>
            <person name="Lee Y.-H."/>
            <person name="Wang G.-L."/>
        </authorList>
    </citation>
    <scope>NUCLEOTIDE SEQUENCE</scope>
    <source>
        <strain evidence="1">AG1-IA B2</strain>
    </source>
</reference>
<name>A0A8H7I716_9AGAM</name>
<gene>
    <name evidence="1" type="ORF">RHS01_09054</name>
</gene>
<proteinExistence type="predicted"/>
<organism evidence="1 2">
    <name type="scientific">Rhizoctonia solani</name>
    <dbReference type="NCBI Taxonomy" id="456999"/>
    <lineage>
        <taxon>Eukaryota</taxon>
        <taxon>Fungi</taxon>
        <taxon>Dikarya</taxon>
        <taxon>Basidiomycota</taxon>
        <taxon>Agaricomycotina</taxon>
        <taxon>Agaricomycetes</taxon>
        <taxon>Cantharellales</taxon>
        <taxon>Ceratobasidiaceae</taxon>
        <taxon>Rhizoctonia</taxon>
    </lineage>
</organism>
<evidence type="ECO:0000313" key="2">
    <source>
        <dbReference type="Proteomes" id="UP000614334"/>
    </source>
</evidence>
<sequence>MTGDTDIARALVPVPQTPPTGLLDDFAYHSFTFQSATKVVWSQSAAKSRSTPAIIPGHTRREEIRHVLYSIPPFSHSGRQWSIDYRDPEGHLYSGPVSPLHQEIAALHGAVIKSDDPSDAESGPDVIQAMPGSDGRGYLAEAQFFAEGKGKGTVGNREEQLSDGLLQAACYARATLIHQIERLHAFSVVAYGTEAIFIRLGRTGILHSLPFNLEGNFPALKSSISVYDGPPP</sequence>
<dbReference type="EMBL" id="JACYCF010000019">
    <property type="protein sequence ID" value="KAF8750662.1"/>
    <property type="molecule type" value="Genomic_DNA"/>
</dbReference>
<comment type="caution">
    <text evidence="1">The sequence shown here is derived from an EMBL/GenBank/DDBJ whole genome shotgun (WGS) entry which is preliminary data.</text>
</comment>
<evidence type="ECO:0000313" key="1">
    <source>
        <dbReference type="EMBL" id="KAF8750662.1"/>
    </source>
</evidence>
<protein>
    <submittedName>
        <fullName evidence="1">Uncharacterized protein</fullName>
    </submittedName>
</protein>